<dbReference type="Proteomes" id="UP001157502">
    <property type="component" value="Chromosome 11"/>
</dbReference>
<proteinExistence type="predicted"/>
<name>A0ACC2GM06_DALPE</name>
<keyword evidence="2" id="KW-1185">Reference proteome</keyword>
<dbReference type="EMBL" id="CM055738">
    <property type="protein sequence ID" value="KAJ8004653.1"/>
    <property type="molecule type" value="Genomic_DNA"/>
</dbReference>
<protein>
    <submittedName>
        <fullName evidence="1">Uncharacterized protein</fullName>
    </submittedName>
</protein>
<evidence type="ECO:0000313" key="1">
    <source>
        <dbReference type="EMBL" id="KAJ8004653.1"/>
    </source>
</evidence>
<reference evidence="1" key="1">
    <citation type="submission" date="2021-05" db="EMBL/GenBank/DDBJ databases">
        <authorList>
            <person name="Pan Q."/>
            <person name="Jouanno E."/>
            <person name="Zahm M."/>
            <person name="Klopp C."/>
            <person name="Cabau C."/>
            <person name="Louis A."/>
            <person name="Berthelot C."/>
            <person name="Parey E."/>
            <person name="Roest Crollius H."/>
            <person name="Montfort J."/>
            <person name="Robinson-Rechavi M."/>
            <person name="Bouchez O."/>
            <person name="Lampietro C."/>
            <person name="Lopez Roques C."/>
            <person name="Donnadieu C."/>
            <person name="Postlethwait J."/>
            <person name="Bobe J."/>
            <person name="Dillon D."/>
            <person name="Chandos A."/>
            <person name="von Hippel F."/>
            <person name="Guiguen Y."/>
        </authorList>
    </citation>
    <scope>NUCLEOTIDE SEQUENCE</scope>
    <source>
        <strain evidence="1">YG-Jan2019</strain>
    </source>
</reference>
<evidence type="ECO:0000313" key="2">
    <source>
        <dbReference type="Proteomes" id="UP001157502"/>
    </source>
</evidence>
<comment type="caution">
    <text evidence="1">The sequence shown here is derived from an EMBL/GenBank/DDBJ whole genome shotgun (WGS) entry which is preliminary data.</text>
</comment>
<organism evidence="1 2">
    <name type="scientific">Dallia pectoralis</name>
    <name type="common">Alaska blackfish</name>
    <dbReference type="NCBI Taxonomy" id="75939"/>
    <lineage>
        <taxon>Eukaryota</taxon>
        <taxon>Metazoa</taxon>
        <taxon>Chordata</taxon>
        <taxon>Craniata</taxon>
        <taxon>Vertebrata</taxon>
        <taxon>Euteleostomi</taxon>
        <taxon>Actinopterygii</taxon>
        <taxon>Neopterygii</taxon>
        <taxon>Teleostei</taxon>
        <taxon>Protacanthopterygii</taxon>
        <taxon>Esociformes</taxon>
        <taxon>Umbridae</taxon>
        <taxon>Dallia</taxon>
    </lineage>
</organism>
<gene>
    <name evidence="1" type="ORF">DPEC_G00138560</name>
</gene>
<accession>A0ACC2GM06</accession>
<sequence>MLVLRASLLLVLCYKGGRRGGAGALADVDHIAESSGDQDVGGQVQHQNQPASVNWSGAVFTLKVQVGDTSTRRTLSLARVEVYVNFTRTNSALTNQDGVVILQVPYQPGLPATLVASRERYTPAWLTWETIRMPIFTGLVVSLLSSNPGNICWFQDSVVITGQSQDTLSQARIQFPRSRLNLTDSNLFTVTVHLTTPQLTGGKHHYPTGLLSDNSGNSSVVLRPIAAVHAQLLYKGREVLVAGPIHITLPLGENPGPRTSRAVPAWCFNRTTGAWVNRGMGRVQMEEGKVFWSFTAPHLGYWIAAPLPLNGSYVEQTTLLEFISSHSASIMAVLGGTLTLIFGVFAVILCGFSEKKATRISHIERPLLRSDKTTTTYDNQLCEVSSQDSARSKDGSRRSLAATSSDVRSNDGPRQQLTATRSQSNDSASSKRGGDVHTYIVNEYVLGVESPRTWQPAQLVNRSVVLWPGGGPEQIRLPLSLDESVLLQDKLLQIHKQTVTVLPAPGLRSSPEPTSLVSQSALQPRTDGPNNPEQRQPMGFDNLSQTLPRDPLASRGLLQGQDREGGPEGPGEDPSTIKPGDEGLNYTCIPESVSVPRSLNETRVLGGRRPRGGRPFSAELQDTNGKTEQTLSEPRRPKPPSLTPRAWFVSLEGKPAAAICRNPSSLADSKIRRRAEGKSRETSLDSGVDMNEPSNQPVGVTRQTTLERSGTFVRRATSHVKPLLLVPADVADERGSGRGTVREHPPHGDLPGDDIGEL</sequence>